<keyword evidence="1" id="KW-0963">Cytoplasm</keyword>
<evidence type="ECO:0000256" key="1">
    <source>
        <dbReference type="ARBA" id="ARBA00022490"/>
    </source>
</evidence>
<evidence type="ECO:0000256" key="4">
    <source>
        <dbReference type="ARBA" id="ARBA00022785"/>
    </source>
</evidence>
<dbReference type="InterPro" id="IPR003699">
    <property type="entry name" value="QueA"/>
</dbReference>
<dbReference type="GO" id="GO:0008616">
    <property type="term" value="P:tRNA queuosine(34) biosynthetic process"/>
    <property type="evidence" value="ECO:0007669"/>
    <property type="project" value="UniProtKB-KW"/>
</dbReference>
<reference evidence="5 6" key="1">
    <citation type="submission" date="2017-02" db="EMBL/GenBank/DDBJ databases">
        <authorList>
            <person name="Peterson S.W."/>
        </authorList>
    </citation>
    <scope>NUCLEOTIDE SEQUENCE [LARGE SCALE GENOMIC DNA]</scope>
    <source>
        <strain evidence="5 6">DSM 22335</strain>
    </source>
</reference>
<dbReference type="EMBL" id="FUWH01000004">
    <property type="protein sequence ID" value="SJZ73336.1"/>
    <property type="molecule type" value="Genomic_DNA"/>
</dbReference>
<organism evidence="5 6">
    <name type="scientific">Sediminibacterium ginsengisoli</name>
    <dbReference type="NCBI Taxonomy" id="413434"/>
    <lineage>
        <taxon>Bacteria</taxon>
        <taxon>Pseudomonadati</taxon>
        <taxon>Bacteroidota</taxon>
        <taxon>Chitinophagia</taxon>
        <taxon>Chitinophagales</taxon>
        <taxon>Chitinophagaceae</taxon>
        <taxon>Sediminibacterium</taxon>
    </lineage>
</organism>
<dbReference type="Proteomes" id="UP000190888">
    <property type="component" value="Unassembled WGS sequence"/>
</dbReference>
<dbReference type="PANTHER" id="PTHR30307">
    <property type="entry name" value="S-ADENOSYLMETHIONINE:TRNA RIBOSYLTRANSFERASE-ISOMERASE"/>
    <property type="match status" value="1"/>
</dbReference>
<keyword evidence="5" id="KW-0413">Isomerase</keyword>
<keyword evidence="6" id="KW-1185">Reference proteome</keyword>
<evidence type="ECO:0000256" key="3">
    <source>
        <dbReference type="ARBA" id="ARBA00022691"/>
    </source>
</evidence>
<evidence type="ECO:0000313" key="5">
    <source>
        <dbReference type="EMBL" id="SJZ73336.1"/>
    </source>
</evidence>
<evidence type="ECO:0000256" key="2">
    <source>
        <dbReference type="ARBA" id="ARBA00022679"/>
    </source>
</evidence>
<dbReference type="InterPro" id="IPR042119">
    <property type="entry name" value="QueA_dom2"/>
</dbReference>
<dbReference type="Pfam" id="PF02547">
    <property type="entry name" value="Queuosine_synth"/>
    <property type="match status" value="1"/>
</dbReference>
<name>A0A1T4N2J9_9BACT</name>
<dbReference type="Gene3D" id="2.40.10.240">
    <property type="entry name" value="QueA-like"/>
    <property type="match status" value="1"/>
</dbReference>
<dbReference type="SUPFAM" id="SSF111337">
    <property type="entry name" value="QueA-like"/>
    <property type="match status" value="1"/>
</dbReference>
<keyword evidence="4" id="KW-0671">Queuosine biosynthesis</keyword>
<keyword evidence="2 5" id="KW-0808">Transferase</keyword>
<dbReference type="InterPro" id="IPR036100">
    <property type="entry name" value="QueA_sf"/>
</dbReference>
<proteinExistence type="predicted"/>
<dbReference type="RefSeq" id="WP_078831040.1">
    <property type="nucleotide sequence ID" value="NZ_FUWH01000004.1"/>
</dbReference>
<evidence type="ECO:0000313" key="6">
    <source>
        <dbReference type="Proteomes" id="UP000190888"/>
    </source>
</evidence>
<dbReference type="GO" id="GO:0051075">
    <property type="term" value="F:S-adenosylmethionine:tRNA ribosyltransferase-isomerase activity"/>
    <property type="evidence" value="ECO:0007669"/>
    <property type="project" value="TreeGrafter"/>
</dbReference>
<sequence length="409" mass="46398">MHPSHLSIADYTYELPDHHIAAYPVAKRDNSKLLVYKKGVIRESRYAHLAEEIPAGSLLVFNNTKVVEARLLFQKETGGQIEIFCLEPHEQYPDITTAMLQKNRVLWKCLVGGAKKWKDVLLRKEIPSDTGPAVLTARKAEQRTDHYIIEFEWDNNASFAEILHLAGLVPLPPYMNRAAEDTDKERYQTVYAKHDGSVAAPTAGLHFTPELLASLAAKNISSGFVTLHVGAGTFKPVKAPTMETHEMHTEFMEIDRKLVQQLITHISGTIIAVGTTSLRTMESLYWLGVKLIQQPEIPFSELYITQWEAYENKTAPISTTEALEALLSWMDRHSIERLPARTQIIIAPGYRFRVARALITNFHQPQSTLLLLVAAITGNEWRTIYQYALEHDFRFLSYGDGSLLWMNED</sequence>
<protein>
    <submittedName>
        <fullName evidence="5">S-adenosylmethionine:tRNA ribosyltransferase-isomerase</fullName>
    </submittedName>
</protein>
<accession>A0A1T4N2J9</accession>
<dbReference type="InterPro" id="IPR042118">
    <property type="entry name" value="QueA_dom1"/>
</dbReference>
<dbReference type="Gene3D" id="3.40.1780.10">
    <property type="entry name" value="QueA-like"/>
    <property type="match status" value="1"/>
</dbReference>
<dbReference type="AlphaFoldDB" id="A0A1T4N2J9"/>
<dbReference type="STRING" id="413434.SAMN04488132_10455"/>
<gene>
    <name evidence="5" type="ORF">SAMN04488132_10455</name>
</gene>
<dbReference type="PANTHER" id="PTHR30307:SF0">
    <property type="entry name" value="S-ADENOSYLMETHIONINE:TRNA RIBOSYLTRANSFERASE-ISOMERASE"/>
    <property type="match status" value="1"/>
</dbReference>
<dbReference type="OrthoDB" id="9805933at2"/>
<keyword evidence="3" id="KW-0949">S-adenosyl-L-methionine</keyword>